<name>A0A6C0LD20_9ZZZZ</name>
<organism evidence="1">
    <name type="scientific">viral metagenome</name>
    <dbReference type="NCBI Taxonomy" id="1070528"/>
    <lineage>
        <taxon>unclassified sequences</taxon>
        <taxon>metagenomes</taxon>
        <taxon>organismal metagenomes</taxon>
    </lineage>
</organism>
<reference evidence="1" key="1">
    <citation type="journal article" date="2020" name="Nature">
        <title>Giant virus diversity and host interactions through global metagenomics.</title>
        <authorList>
            <person name="Schulz F."/>
            <person name="Roux S."/>
            <person name="Paez-Espino D."/>
            <person name="Jungbluth S."/>
            <person name="Walsh D.A."/>
            <person name="Denef V.J."/>
            <person name="McMahon K.D."/>
            <person name="Konstantinidis K.T."/>
            <person name="Eloe-Fadrosh E.A."/>
            <person name="Kyrpides N.C."/>
            <person name="Woyke T."/>
        </authorList>
    </citation>
    <scope>NUCLEOTIDE SEQUENCE</scope>
    <source>
        <strain evidence="1">GVMAG-M-3300027770-73</strain>
    </source>
</reference>
<accession>A0A6C0LD20</accession>
<dbReference type="AlphaFoldDB" id="A0A6C0LD20"/>
<sequence length="110" mass="13383">MFLNTIFDFDFDFLIFPELDPFPPTTIPKKRKKCVRFNDSATEYIIIPNILPHEKPDLWWSKTDLENTKNTLNKQFITFMETYNDNQLYFFRKLPSRKNIRVAFFNYISK</sequence>
<evidence type="ECO:0000313" key="1">
    <source>
        <dbReference type="EMBL" id="QHU28493.1"/>
    </source>
</evidence>
<proteinExistence type="predicted"/>
<dbReference type="EMBL" id="MN740472">
    <property type="protein sequence ID" value="QHU28493.1"/>
    <property type="molecule type" value="Genomic_DNA"/>
</dbReference>
<protein>
    <submittedName>
        <fullName evidence="1">Uncharacterized protein</fullName>
    </submittedName>
</protein>